<dbReference type="CDD" id="cd00845">
    <property type="entry name" value="MPP_UshA_N_like"/>
    <property type="match status" value="1"/>
</dbReference>
<comment type="similarity">
    <text evidence="2">Belongs to the 5'-nucleotidase family.</text>
</comment>
<dbReference type="Proteomes" id="UP000639396">
    <property type="component" value="Unassembled WGS sequence"/>
</dbReference>
<dbReference type="PROSITE" id="PS00785">
    <property type="entry name" value="5_NUCLEOTIDASE_1"/>
    <property type="match status" value="1"/>
</dbReference>
<evidence type="ECO:0000313" key="5">
    <source>
        <dbReference type="EMBL" id="MBD2866194.1"/>
    </source>
</evidence>
<dbReference type="PRINTS" id="PR01607">
    <property type="entry name" value="APYRASEFAMLY"/>
</dbReference>
<name>A0A927H459_9BACL</name>
<proteinExistence type="inferred from homology"/>
<dbReference type="InterPro" id="IPR006146">
    <property type="entry name" value="5'-Nucleotdase_CS"/>
</dbReference>
<keyword evidence="1" id="KW-0732">Signal</keyword>
<evidence type="ECO:0000256" key="1">
    <source>
        <dbReference type="ARBA" id="ARBA00022729"/>
    </source>
</evidence>
<keyword evidence="2" id="KW-0378">Hydrolase</keyword>
<dbReference type="GO" id="GO:0046872">
    <property type="term" value="F:metal ion binding"/>
    <property type="evidence" value="ECO:0007669"/>
    <property type="project" value="InterPro"/>
</dbReference>
<keyword evidence="6" id="KW-1185">Reference proteome</keyword>
<dbReference type="GO" id="GO:0008253">
    <property type="term" value="F:5'-nucleotidase activity"/>
    <property type="evidence" value="ECO:0007669"/>
    <property type="project" value="TreeGrafter"/>
</dbReference>
<accession>A0A927H459</accession>
<evidence type="ECO:0000313" key="6">
    <source>
        <dbReference type="Proteomes" id="UP000639396"/>
    </source>
</evidence>
<dbReference type="SUPFAM" id="SSF55816">
    <property type="entry name" value="5'-nucleotidase (syn. UDP-sugar hydrolase), C-terminal domain"/>
    <property type="match status" value="1"/>
</dbReference>
<feature type="domain" description="Calcineurin-like phosphoesterase" evidence="3">
    <location>
        <begin position="8"/>
        <end position="205"/>
    </location>
</feature>
<dbReference type="Pfam" id="PF02872">
    <property type="entry name" value="5_nucleotid_C"/>
    <property type="match status" value="1"/>
</dbReference>
<dbReference type="EMBL" id="JACXJA010000054">
    <property type="protein sequence ID" value="MBD2866194.1"/>
    <property type="molecule type" value="Genomic_DNA"/>
</dbReference>
<protein>
    <submittedName>
        <fullName evidence="5">5'-nucleotidase C-terminal domain-containing protein</fullName>
    </submittedName>
</protein>
<feature type="domain" description="5'-Nucleotidase C-terminal" evidence="4">
    <location>
        <begin position="290"/>
        <end position="427"/>
    </location>
</feature>
<dbReference type="GO" id="GO:0009166">
    <property type="term" value="P:nucleotide catabolic process"/>
    <property type="evidence" value="ECO:0007669"/>
    <property type="project" value="InterPro"/>
</dbReference>
<dbReference type="InterPro" id="IPR036907">
    <property type="entry name" value="5'-Nucleotdase_C_sf"/>
</dbReference>
<keyword evidence="2" id="KW-0547">Nucleotide-binding</keyword>
<evidence type="ECO:0000256" key="2">
    <source>
        <dbReference type="RuleBase" id="RU362119"/>
    </source>
</evidence>
<gene>
    <name evidence="5" type="ORF">IDH45_29890</name>
</gene>
<reference evidence="5" key="1">
    <citation type="submission" date="2020-09" db="EMBL/GenBank/DDBJ databases">
        <title>A novel bacterium of genus Paenibacillus, isolated from South China Sea.</title>
        <authorList>
            <person name="Huang H."/>
            <person name="Mo K."/>
            <person name="Hu Y."/>
        </authorList>
    </citation>
    <scope>NUCLEOTIDE SEQUENCE</scope>
    <source>
        <strain evidence="5">IB182363</strain>
    </source>
</reference>
<dbReference type="Pfam" id="PF00149">
    <property type="entry name" value="Metallophos"/>
    <property type="match status" value="1"/>
</dbReference>
<dbReference type="RefSeq" id="WP_190931815.1">
    <property type="nucleotide sequence ID" value="NZ_JACXJA010000054.1"/>
</dbReference>
<evidence type="ECO:0000259" key="3">
    <source>
        <dbReference type="Pfam" id="PF00149"/>
    </source>
</evidence>
<dbReference type="Gene3D" id="3.90.780.10">
    <property type="entry name" value="5'-Nucleotidase, C-terminal domain"/>
    <property type="match status" value="1"/>
</dbReference>
<sequence length="478" mass="53580">MDDKKLVLLHTNDIHSHFERMPQVGSALEQLRSRQRSSELIVIDCGDHMDRMRPETEGSSGLANIAVLNATGYDLVVPGNNEGLTFTPEQLGVAYTQRNGFSVVCGNLSDKDTGEAPPWMEPYRILDKNGLRVGIIGLTAYYPDFYTLLGWNISDPYETAVRLTELLRPDVDVLVVVSHLGLMHDKAMAEQINGIDVILGSHTHHLLEEPLFLNGTYIAAAGCFGKHVGELEFAYRMADKQLRLVKGLIWETDRFPPSARLETIIAEEEQRSSDRLTLAVARLEQPLYIRWESESPLGNLLASGLRNWTGAEIGLVNGGQILQSLEEGTVTQYRLLEICPPPINPCLIRLPGHELRLALEEALLDEFILKPIKGFGFRGKLLGTLCVSGLRIEYAAEAEPYRKIRSVTVNGESLDEQRMYNVGTIDMFTFGIGYMSLSRGQIVQYYLPEFIRDVLGDQLQNEEELQLCSDRSWFPVSD</sequence>
<organism evidence="5 6">
    <name type="scientific">Paenibacillus oceani</name>
    <dbReference type="NCBI Taxonomy" id="2772510"/>
    <lineage>
        <taxon>Bacteria</taxon>
        <taxon>Bacillati</taxon>
        <taxon>Bacillota</taxon>
        <taxon>Bacilli</taxon>
        <taxon>Bacillales</taxon>
        <taxon>Paenibacillaceae</taxon>
        <taxon>Paenibacillus</taxon>
    </lineage>
</organism>
<dbReference type="Gene3D" id="3.60.21.10">
    <property type="match status" value="1"/>
</dbReference>
<dbReference type="PANTHER" id="PTHR11575">
    <property type="entry name" value="5'-NUCLEOTIDASE-RELATED"/>
    <property type="match status" value="1"/>
</dbReference>
<dbReference type="InterPro" id="IPR004843">
    <property type="entry name" value="Calcineurin-like_PHP"/>
</dbReference>
<dbReference type="SUPFAM" id="SSF56300">
    <property type="entry name" value="Metallo-dependent phosphatases"/>
    <property type="match status" value="1"/>
</dbReference>
<dbReference type="GO" id="GO:0030288">
    <property type="term" value="C:outer membrane-bounded periplasmic space"/>
    <property type="evidence" value="ECO:0007669"/>
    <property type="project" value="TreeGrafter"/>
</dbReference>
<dbReference type="InterPro" id="IPR008334">
    <property type="entry name" value="5'-Nucleotdase_C"/>
</dbReference>
<comment type="caution">
    <text evidence="5">The sequence shown here is derived from an EMBL/GenBank/DDBJ whole genome shotgun (WGS) entry which is preliminary data.</text>
</comment>
<dbReference type="InterPro" id="IPR006179">
    <property type="entry name" value="5_nucleotidase/apyrase"/>
</dbReference>
<evidence type="ECO:0000259" key="4">
    <source>
        <dbReference type="Pfam" id="PF02872"/>
    </source>
</evidence>
<dbReference type="InterPro" id="IPR029052">
    <property type="entry name" value="Metallo-depent_PP-like"/>
</dbReference>
<dbReference type="AlphaFoldDB" id="A0A927H459"/>
<dbReference type="PANTHER" id="PTHR11575:SF23">
    <property type="entry name" value="5-NUCLEOTIDASE FAMILY PROTEIN"/>
    <property type="match status" value="1"/>
</dbReference>
<dbReference type="GO" id="GO:0000166">
    <property type="term" value="F:nucleotide binding"/>
    <property type="evidence" value="ECO:0007669"/>
    <property type="project" value="UniProtKB-KW"/>
</dbReference>
<dbReference type="GO" id="GO:0008768">
    <property type="term" value="F:UDP-sugar diphosphatase activity"/>
    <property type="evidence" value="ECO:0007669"/>
    <property type="project" value="TreeGrafter"/>
</dbReference>